<dbReference type="PANTHER" id="PTHR32024:SF2">
    <property type="entry name" value="TRK SYSTEM POTASSIUM UPTAKE PROTEIN TRKG-RELATED"/>
    <property type="match status" value="1"/>
</dbReference>
<feature type="transmembrane region" description="Helical" evidence="12">
    <location>
        <begin position="454"/>
        <end position="477"/>
    </location>
</feature>
<evidence type="ECO:0000256" key="4">
    <source>
        <dbReference type="ARBA" id="ARBA00022475"/>
    </source>
</evidence>
<name>A0A161K4F8_9ZZZZ</name>
<keyword evidence="11 12" id="KW-0472">Membrane</keyword>
<keyword evidence="10" id="KW-0406">Ion transport</keyword>
<proteinExistence type="inferred from homology"/>
<keyword evidence="8" id="KW-0630">Potassium</keyword>
<gene>
    <name evidence="13" type="ORF">MGWOODY_Tha1797</name>
</gene>
<feature type="transmembrane region" description="Helical" evidence="12">
    <location>
        <begin position="134"/>
        <end position="154"/>
    </location>
</feature>
<evidence type="ECO:0000256" key="5">
    <source>
        <dbReference type="ARBA" id="ARBA00022519"/>
    </source>
</evidence>
<dbReference type="PANTHER" id="PTHR32024">
    <property type="entry name" value="TRK SYSTEM POTASSIUM UPTAKE PROTEIN TRKG-RELATED"/>
    <property type="match status" value="1"/>
</dbReference>
<evidence type="ECO:0000256" key="12">
    <source>
        <dbReference type="SAM" id="Phobius"/>
    </source>
</evidence>
<dbReference type="EMBL" id="CZQC01000041">
    <property type="protein sequence ID" value="CUS41396.1"/>
    <property type="molecule type" value="Genomic_DNA"/>
</dbReference>
<reference evidence="13" key="1">
    <citation type="submission" date="2015-10" db="EMBL/GenBank/DDBJ databases">
        <authorList>
            <person name="Gilbert D.G."/>
        </authorList>
    </citation>
    <scope>NUCLEOTIDE SEQUENCE</scope>
</reference>
<organism evidence="13">
    <name type="scientific">hydrothermal vent metagenome</name>
    <dbReference type="NCBI Taxonomy" id="652676"/>
    <lineage>
        <taxon>unclassified sequences</taxon>
        <taxon>metagenomes</taxon>
        <taxon>ecological metagenomes</taxon>
    </lineage>
</organism>
<keyword evidence="3" id="KW-0813">Transport</keyword>
<keyword evidence="7 12" id="KW-0812">Transmembrane</keyword>
<protein>
    <submittedName>
        <fullName evidence="13">Potassium uptake protein TrkH</fullName>
    </submittedName>
</protein>
<evidence type="ECO:0000256" key="2">
    <source>
        <dbReference type="ARBA" id="ARBA00009137"/>
    </source>
</evidence>
<dbReference type="InterPro" id="IPR003445">
    <property type="entry name" value="Cat_transpt"/>
</dbReference>
<evidence type="ECO:0000256" key="7">
    <source>
        <dbReference type="ARBA" id="ARBA00022692"/>
    </source>
</evidence>
<comment type="similarity">
    <text evidence="2">Belongs to the TrkH potassium transport family.</text>
</comment>
<accession>A0A161K4F8</accession>
<dbReference type="PIRSF" id="PIRSF006247">
    <property type="entry name" value="TrkH"/>
    <property type="match status" value="1"/>
</dbReference>
<evidence type="ECO:0000256" key="9">
    <source>
        <dbReference type="ARBA" id="ARBA00022989"/>
    </source>
</evidence>
<sequence>MVHLNITLRLLALPIVWVGIVQLVFAALSEWLFLDHMVVSFLIPSLSMLSVGAILYFKYRTIDLSKASYRDALIYATATWIVSGILAAIPIEIIAGVSFTDAVFESISALTTTGATVLSGLDSMPKTFLMYRQFLQWMGGLGIVIFVVAVLPMLNVGGMKLLKAETPGPVKDDKLSPRVSSTAHYLWGVYIFITLACIMAYYIGGMSLFDAVAHSFTTVSTGGFSTHDASMGYFNSHTLLWISNLFMVLGAINFGLHFRVFRHRDYSGYFRDEETRVFLIIILVLSILIAGYLFFEDTYSNLFESMSYSTFHIISFITSTGYGASGFTEWPAAATCVLIMTGYLGGCAGSTAGGNKIIRNILTVKIFNRSLKQMIHPHGKFAIKYQRSPVQTEVRSAVMAFMSFSAISTIIITLMLMTTGLDFWSSLSAVAACVNVLGPGFGQLGTNFAPVTDAGTWLLSGAMILGRLEYFTVFAIFSPMFWKD</sequence>
<feature type="transmembrane region" description="Helical" evidence="12">
    <location>
        <begin position="423"/>
        <end position="442"/>
    </location>
</feature>
<dbReference type="AlphaFoldDB" id="A0A161K4F8"/>
<keyword evidence="5" id="KW-0997">Cell inner membrane</keyword>
<evidence type="ECO:0000256" key="8">
    <source>
        <dbReference type="ARBA" id="ARBA00022958"/>
    </source>
</evidence>
<keyword evidence="4" id="KW-1003">Cell membrane</keyword>
<evidence type="ECO:0000256" key="11">
    <source>
        <dbReference type="ARBA" id="ARBA00023136"/>
    </source>
</evidence>
<dbReference type="Pfam" id="PF02386">
    <property type="entry name" value="TrkH"/>
    <property type="match status" value="1"/>
</dbReference>
<dbReference type="InterPro" id="IPR004772">
    <property type="entry name" value="TrkH"/>
</dbReference>
<evidence type="ECO:0000256" key="1">
    <source>
        <dbReference type="ARBA" id="ARBA00004429"/>
    </source>
</evidence>
<feature type="transmembrane region" description="Helical" evidence="12">
    <location>
        <begin position="184"/>
        <end position="203"/>
    </location>
</feature>
<dbReference type="GO" id="GO:0015379">
    <property type="term" value="F:potassium:chloride symporter activity"/>
    <property type="evidence" value="ECO:0007669"/>
    <property type="project" value="InterPro"/>
</dbReference>
<keyword evidence="9 12" id="KW-1133">Transmembrane helix</keyword>
<feature type="transmembrane region" description="Helical" evidence="12">
    <location>
        <begin position="238"/>
        <end position="256"/>
    </location>
</feature>
<feature type="transmembrane region" description="Helical" evidence="12">
    <location>
        <begin position="36"/>
        <end position="57"/>
    </location>
</feature>
<evidence type="ECO:0000256" key="6">
    <source>
        <dbReference type="ARBA" id="ARBA00022538"/>
    </source>
</evidence>
<dbReference type="GO" id="GO:0005886">
    <property type="term" value="C:plasma membrane"/>
    <property type="evidence" value="ECO:0007669"/>
    <property type="project" value="UniProtKB-SubCell"/>
</dbReference>
<evidence type="ECO:0000313" key="13">
    <source>
        <dbReference type="EMBL" id="CUS41396.1"/>
    </source>
</evidence>
<evidence type="ECO:0000256" key="10">
    <source>
        <dbReference type="ARBA" id="ARBA00023065"/>
    </source>
</evidence>
<comment type="subcellular location">
    <subcellularLocation>
        <location evidence="1">Cell inner membrane</location>
        <topology evidence="1">Multi-pass membrane protein</topology>
    </subcellularLocation>
</comment>
<evidence type="ECO:0000256" key="3">
    <source>
        <dbReference type="ARBA" id="ARBA00022448"/>
    </source>
</evidence>
<feature type="transmembrane region" description="Helical" evidence="12">
    <location>
        <begin position="397"/>
        <end position="416"/>
    </location>
</feature>
<feature type="transmembrane region" description="Helical" evidence="12">
    <location>
        <begin position="277"/>
        <end position="295"/>
    </location>
</feature>
<keyword evidence="6" id="KW-0633">Potassium transport</keyword>
<feature type="transmembrane region" description="Helical" evidence="12">
    <location>
        <begin position="78"/>
        <end position="99"/>
    </location>
</feature>